<feature type="region of interest" description="Disordered" evidence="1">
    <location>
        <begin position="60"/>
        <end position="91"/>
    </location>
</feature>
<dbReference type="Proteomes" id="UP000189059">
    <property type="component" value="Unassembled WGS sequence"/>
</dbReference>
<name>A0ABX3JQK7_9BACL</name>
<accession>A0ABX3JQK7</accession>
<sequence length="91" mass="10375">MLFFIGIVLGFSRIALRELRQALASPPFWCVTKSMQVLESLRACKVTQLQKTSKQVLQRDLKRESGLGRSKQVPKRELPARKASTEQAELF</sequence>
<reference evidence="2 3" key="1">
    <citation type="submission" date="2016-12" db="EMBL/GenBank/DDBJ databases">
        <title>Genome sequencing and description of Paenibacillus sp. nov. from high altitude lake in the Indian Trans- Himalayas.</title>
        <authorList>
            <person name="Kiran S."/>
            <person name="Swarnkar M.K."/>
            <person name="Rana A."/>
            <person name="Tewari R."/>
            <person name="Gulati A."/>
        </authorList>
    </citation>
    <scope>NUCLEOTIDE SEQUENCE [LARGE SCALE GENOMIC DNA]</scope>
    <source>
        <strain evidence="2 3">IHBB 9951</strain>
    </source>
</reference>
<evidence type="ECO:0008006" key="4">
    <source>
        <dbReference type="Google" id="ProtNLM"/>
    </source>
</evidence>
<evidence type="ECO:0000313" key="2">
    <source>
        <dbReference type="EMBL" id="OOC58323.1"/>
    </source>
</evidence>
<protein>
    <recommendedName>
        <fullName evidence="4">Transposase</fullName>
    </recommendedName>
</protein>
<organism evidence="2 3">
    <name type="scientific">Paenibacillus ihbetae</name>
    <dbReference type="NCBI Taxonomy" id="1870820"/>
    <lineage>
        <taxon>Bacteria</taxon>
        <taxon>Bacillati</taxon>
        <taxon>Bacillota</taxon>
        <taxon>Bacilli</taxon>
        <taxon>Bacillales</taxon>
        <taxon>Paenibacillaceae</taxon>
        <taxon>Paenibacillus</taxon>
    </lineage>
</organism>
<gene>
    <name evidence="2" type="ORF">BBD40_21590</name>
</gene>
<feature type="compositionally biased region" description="Basic and acidic residues" evidence="1">
    <location>
        <begin position="74"/>
        <end position="84"/>
    </location>
</feature>
<proteinExistence type="predicted"/>
<keyword evidence="3" id="KW-1185">Reference proteome</keyword>
<dbReference type="EMBL" id="MRVI01000002">
    <property type="protein sequence ID" value="OOC58323.1"/>
    <property type="molecule type" value="Genomic_DNA"/>
</dbReference>
<evidence type="ECO:0000256" key="1">
    <source>
        <dbReference type="SAM" id="MobiDB-lite"/>
    </source>
</evidence>
<comment type="caution">
    <text evidence="2">The sequence shown here is derived from an EMBL/GenBank/DDBJ whole genome shotgun (WGS) entry which is preliminary data.</text>
</comment>
<evidence type="ECO:0000313" key="3">
    <source>
        <dbReference type="Proteomes" id="UP000189059"/>
    </source>
</evidence>